<feature type="region of interest" description="Disordered" evidence="1">
    <location>
        <begin position="24"/>
        <end position="45"/>
    </location>
</feature>
<name>A0ABS2PFE0_9BACL</name>
<dbReference type="RefSeq" id="WP_204698793.1">
    <property type="nucleotide sequence ID" value="NZ_JAFBEC010000009.1"/>
</dbReference>
<dbReference type="Proteomes" id="UP000741863">
    <property type="component" value="Unassembled WGS sequence"/>
</dbReference>
<evidence type="ECO:0000256" key="1">
    <source>
        <dbReference type="SAM" id="MobiDB-lite"/>
    </source>
</evidence>
<sequence>MSDKDRTTAKALLAWGLGFVAEQEERDERIVEERQEQEKGAKGDE</sequence>
<reference evidence="2 3" key="1">
    <citation type="submission" date="2021-01" db="EMBL/GenBank/DDBJ databases">
        <title>Genomic Encyclopedia of Type Strains, Phase IV (KMG-IV): sequencing the most valuable type-strain genomes for metagenomic binning, comparative biology and taxonomic classification.</title>
        <authorList>
            <person name="Goeker M."/>
        </authorList>
    </citation>
    <scope>NUCLEOTIDE SEQUENCE [LARGE SCALE GENOMIC DNA]</scope>
    <source>
        <strain evidence="2 3">DSM 25540</strain>
    </source>
</reference>
<accession>A0ABS2PFE0</accession>
<protein>
    <submittedName>
        <fullName evidence="2">Uncharacterized protein</fullName>
    </submittedName>
</protein>
<evidence type="ECO:0000313" key="2">
    <source>
        <dbReference type="EMBL" id="MBM7634049.1"/>
    </source>
</evidence>
<organism evidence="2 3">
    <name type="scientific">Geomicrobium sediminis</name>
    <dbReference type="NCBI Taxonomy" id="1347788"/>
    <lineage>
        <taxon>Bacteria</taxon>
        <taxon>Bacillati</taxon>
        <taxon>Bacillota</taxon>
        <taxon>Bacilli</taxon>
        <taxon>Bacillales</taxon>
        <taxon>Geomicrobium</taxon>
    </lineage>
</organism>
<dbReference type="EMBL" id="JAFBEC010000009">
    <property type="protein sequence ID" value="MBM7634049.1"/>
    <property type="molecule type" value="Genomic_DNA"/>
</dbReference>
<feature type="compositionally biased region" description="Basic and acidic residues" evidence="1">
    <location>
        <begin position="26"/>
        <end position="45"/>
    </location>
</feature>
<keyword evidence="3" id="KW-1185">Reference proteome</keyword>
<comment type="caution">
    <text evidence="2">The sequence shown here is derived from an EMBL/GenBank/DDBJ whole genome shotgun (WGS) entry which is preliminary data.</text>
</comment>
<gene>
    <name evidence="2" type="ORF">JOD17_003149</name>
</gene>
<evidence type="ECO:0000313" key="3">
    <source>
        <dbReference type="Proteomes" id="UP000741863"/>
    </source>
</evidence>
<proteinExistence type="predicted"/>